<accession>A0ABR2SU91</accession>
<keyword evidence="2" id="KW-1185">Reference proteome</keyword>
<dbReference type="Proteomes" id="UP001396334">
    <property type="component" value="Unassembled WGS sequence"/>
</dbReference>
<comment type="caution">
    <text evidence="1">The sequence shown here is derived from an EMBL/GenBank/DDBJ whole genome shotgun (WGS) entry which is preliminary data.</text>
</comment>
<dbReference type="EMBL" id="JBBPBN010000011">
    <property type="protein sequence ID" value="KAK9028595.1"/>
    <property type="molecule type" value="Genomic_DNA"/>
</dbReference>
<organism evidence="1 2">
    <name type="scientific">Hibiscus sabdariffa</name>
    <name type="common">roselle</name>
    <dbReference type="NCBI Taxonomy" id="183260"/>
    <lineage>
        <taxon>Eukaryota</taxon>
        <taxon>Viridiplantae</taxon>
        <taxon>Streptophyta</taxon>
        <taxon>Embryophyta</taxon>
        <taxon>Tracheophyta</taxon>
        <taxon>Spermatophyta</taxon>
        <taxon>Magnoliopsida</taxon>
        <taxon>eudicotyledons</taxon>
        <taxon>Gunneridae</taxon>
        <taxon>Pentapetalae</taxon>
        <taxon>rosids</taxon>
        <taxon>malvids</taxon>
        <taxon>Malvales</taxon>
        <taxon>Malvaceae</taxon>
        <taxon>Malvoideae</taxon>
        <taxon>Hibiscus</taxon>
    </lineage>
</organism>
<evidence type="ECO:0000313" key="1">
    <source>
        <dbReference type="EMBL" id="KAK9028595.1"/>
    </source>
</evidence>
<protein>
    <submittedName>
        <fullName evidence="1">Uncharacterized protein</fullName>
    </submittedName>
</protein>
<proteinExistence type="predicted"/>
<name>A0ABR2SU91_9ROSI</name>
<reference evidence="1 2" key="1">
    <citation type="journal article" date="2024" name="G3 (Bethesda)">
        <title>Genome assembly of Hibiscus sabdariffa L. provides insights into metabolisms of medicinal natural products.</title>
        <authorList>
            <person name="Kim T."/>
        </authorList>
    </citation>
    <scope>NUCLEOTIDE SEQUENCE [LARGE SCALE GENOMIC DNA]</scope>
    <source>
        <strain evidence="1">TK-2024</strain>
        <tissue evidence="1">Old leaves</tissue>
    </source>
</reference>
<evidence type="ECO:0000313" key="2">
    <source>
        <dbReference type="Proteomes" id="UP001396334"/>
    </source>
</evidence>
<gene>
    <name evidence="1" type="ORF">V6N11_025749</name>
</gene>
<sequence>MAPNVSLKLRDRHNAKEHIMVQEKDKQFPIIRSKKVFMKGSSSVPKGGSLVVKADSRTIVLVLVVSDDIQMTTQMSPVVVTTDIIVLVPSKLNPSNHLVVWVKSKDRVDESSS</sequence>